<accession>A0A836GHE5</accession>
<evidence type="ECO:0000313" key="3">
    <source>
        <dbReference type="Proteomes" id="UP000673552"/>
    </source>
</evidence>
<keyword evidence="3" id="KW-1185">Reference proteome</keyword>
<dbReference type="RefSeq" id="XP_067173890.1">
    <property type="nucleotide sequence ID" value="XM_067317785.1"/>
</dbReference>
<feature type="compositionally biased region" description="Polar residues" evidence="1">
    <location>
        <begin position="177"/>
        <end position="204"/>
    </location>
</feature>
<dbReference type="AlphaFoldDB" id="A0A836GHE5"/>
<dbReference type="GeneID" id="92510297"/>
<evidence type="ECO:0000313" key="2">
    <source>
        <dbReference type="EMBL" id="KAG5463953.1"/>
    </source>
</evidence>
<sequence>MRCSSSTPAAPPAVTRSSNLWHYRALLQVLAYASEREQTAEQVVRDALTGGVVVPFTVTLSTSPPDVGMKTKSLPQATPPDVAGRAESQSSGGVSISTLLLPSSKFIGTTASLLADGFFCFAPLSSTVENPRRTSYQHRSECQPRDLFTLLILLFPECFIAEKGPHTGLAMRDREGSASQTQSSNRAESDMQQSCPASRSSPPSVHTPFILPHGLITPSAQRIHASVSEGQGSVAGAEPLLHSVNNAAVGGFPAAPFAISPPQQSPANLLQVDAGGSDGECLGGDNTTSSAATNVKGFPVVNTVLLSLDVLDVLLESRRSLAIVLLSLMNDALREVQYRQLEQSQTAKPATGKTPAARHPSCEGGVLQFSAEVLLTAKLLLMSVISASAVWRHRVSVAVEITNAALQEASLPPSPPPPPSHVLSELLGEETEEATAFLTAPVEQWIWGREKGTLGQWYDRLLDRLLMATDRAGVQLDAYLRAAKWKAVSSGCSVSSFPTLLLHRPSDGQPAVEMSLASIPPFSGVVRLPSLPIQQGEVHMLLCPTVLDDKAGVVQARGHELLLDSTSSPTADFFQACASTVCTEAQLQPCGDAVPWLFRHRLADLSSTEQGIIAAALCDPSTLSAVLEKNAAMLARLTLWCRDRWPPPSDAASVLGSAPRRPNDRMVNSGRKSLHSIGDEVEQQILFQRPFNAAVGRYVRELVTLKGLSKDVLEAWMRHICKGVVATEGSTVDGSVSSSHRSMFLALVKFAVLHNRWRLHPEVEALQKEYVSCSRIVGG</sequence>
<comment type="caution">
    <text evidence="2">The sequence shown here is derived from an EMBL/GenBank/DDBJ whole genome shotgun (WGS) entry which is preliminary data.</text>
</comment>
<dbReference type="KEGG" id="lmat:92510297"/>
<dbReference type="EMBL" id="JAFEUZ010000036">
    <property type="protein sequence ID" value="KAG5463953.1"/>
    <property type="molecule type" value="Genomic_DNA"/>
</dbReference>
<feature type="region of interest" description="Disordered" evidence="1">
    <location>
        <begin position="170"/>
        <end position="206"/>
    </location>
</feature>
<organism evidence="2 3">
    <name type="scientific">Leishmania martiniquensis</name>
    <dbReference type="NCBI Taxonomy" id="1580590"/>
    <lineage>
        <taxon>Eukaryota</taxon>
        <taxon>Discoba</taxon>
        <taxon>Euglenozoa</taxon>
        <taxon>Kinetoplastea</taxon>
        <taxon>Metakinetoplastina</taxon>
        <taxon>Trypanosomatida</taxon>
        <taxon>Trypanosomatidae</taxon>
        <taxon>Leishmaniinae</taxon>
        <taxon>Leishmania</taxon>
    </lineage>
</organism>
<evidence type="ECO:0000256" key="1">
    <source>
        <dbReference type="SAM" id="MobiDB-lite"/>
    </source>
</evidence>
<gene>
    <name evidence="2" type="ORF">LSCM1_00127</name>
</gene>
<reference evidence="2 3" key="1">
    <citation type="submission" date="2021-03" db="EMBL/GenBank/DDBJ databases">
        <title>Leishmania (Mundinia) martiniquensis Genome sequencing and assembly.</title>
        <authorList>
            <person name="Almutairi H."/>
            <person name="Gatherer D."/>
        </authorList>
    </citation>
    <scope>NUCLEOTIDE SEQUENCE [LARGE SCALE GENOMIC DNA]</scope>
    <source>
        <strain evidence="2">LSCM1</strain>
    </source>
</reference>
<feature type="region of interest" description="Disordered" evidence="1">
    <location>
        <begin position="65"/>
        <end position="89"/>
    </location>
</feature>
<dbReference type="Pfam" id="PF17371">
    <property type="entry name" value="DUF5393"/>
    <property type="match status" value="1"/>
</dbReference>
<dbReference type="Proteomes" id="UP000673552">
    <property type="component" value="Chromosome 36"/>
</dbReference>
<protein>
    <submittedName>
        <fullName evidence="2">Uncharacterized protein</fullName>
    </submittedName>
</protein>
<dbReference type="InterPro" id="IPR035155">
    <property type="entry name" value="DUF5393"/>
</dbReference>
<name>A0A836GHE5_9TRYP</name>
<dbReference type="OrthoDB" id="272477at2759"/>
<proteinExistence type="predicted"/>